<dbReference type="RefSeq" id="WP_397062267.1">
    <property type="nucleotide sequence ID" value="NZ_JBIRYL010000002.1"/>
</dbReference>
<accession>A0ABW7VWF4</accession>
<keyword evidence="4" id="KW-1185">Reference proteome</keyword>
<evidence type="ECO:0000256" key="1">
    <source>
        <dbReference type="SAM" id="MobiDB-lite"/>
    </source>
</evidence>
<feature type="compositionally biased region" description="Low complexity" evidence="1">
    <location>
        <begin position="20"/>
        <end position="45"/>
    </location>
</feature>
<dbReference type="Gene3D" id="3.40.50.300">
    <property type="entry name" value="P-loop containing nucleotide triphosphate hydrolases"/>
    <property type="match status" value="1"/>
</dbReference>
<feature type="compositionally biased region" description="Low complexity" evidence="1">
    <location>
        <begin position="653"/>
        <end position="666"/>
    </location>
</feature>
<gene>
    <name evidence="3" type="ORF">ACH49Z_13840</name>
</gene>
<feature type="transmembrane region" description="Helical" evidence="2">
    <location>
        <begin position="102"/>
        <end position="121"/>
    </location>
</feature>
<evidence type="ECO:0000313" key="3">
    <source>
        <dbReference type="EMBL" id="MFI2230922.1"/>
    </source>
</evidence>
<dbReference type="Proteomes" id="UP001611494">
    <property type="component" value="Unassembled WGS sequence"/>
</dbReference>
<sequence length="666" mass="71198">MSNPNCQPVLTPGDCHPYGAPNTEIPAPPAETTAPAGDPIPETTPVTPPIEHLDNLDLPDLSVITDAAGRSAVVAAVVIAVLIMTVAVAAQRPLEPHRLRNFATASLLLPLSSVAVGGSWATPWVLLWSGAEQLAAADFAGVAPMLLVALPAGMLAATYWWAEFLHKNASVGQKSLARTERIAAAMQKRRDHAAARTAAHGAPYTAGNNVVLGVLSEHVSAAPLGVWRSLAARHMQWLTVPLAEIGRHVVVVGTTGSGKTTMLERHFVAIQEASWTAWHRWADVPGMKGKHPRPLMVVIACKGGEDDRKFGEKIRRISLKRGIKPDRIATVVPGGDRLDIWDMPARDLRGVLSDLMVSGQASSSEGQHFDEMRKRIVSLVVDAPTGPPRSSDEFLARLNETTLIDAWGGAPDVVRQVKALQEEKVPQLDDALIKMSNLFGQLKDHDGNGVFDGGRDLNDLDVLFVTVPGMDKDAARAQVAAILRMVMQRAGRTKAEDRRAVYLLLDEASAVATEQGSIGLVEIAERGRSQGVSITFSAQSKEGLAADPWTLSRLLSSCAGGLLLGYSENAGDLCKHLGSIRRMLPSRHLIKGQKHGDEGQTSYGEKWLVDPDRIRQMATGDVVYGKAGHAYYGRVVPVDIDALRPLPGTTAHTEPAPVTGAAPATA</sequence>
<dbReference type="EMBL" id="JBIRYL010000002">
    <property type="protein sequence ID" value="MFI2230922.1"/>
    <property type="molecule type" value="Genomic_DNA"/>
</dbReference>
<feature type="region of interest" description="Disordered" evidence="1">
    <location>
        <begin position="647"/>
        <end position="666"/>
    </location>
</feature>
<evidence type="ECO:0000256" key="2">
    <source>
        <dbReference type="SAM" id="Phobius"/>
    </source>
</evidence>
<reference evidence="3 4" key="1">
    <citation type="submission" date="2024-10" db="EMBL/GenBank/DDBJ databases">
        <title>The Natural Products Discovery Center: Release of the First 8490 Sequenced Strains for Exploring Actinobacteria Biosynthetic Diversity.</title>
        <authorList>
            <person name="Kalkreuter E."/>
            <person name="Kautsar S.A."/>
            <person name="Yang D."/>
            <person name="Bader C.D."/>
            <person name="Teijaro C.N."/>
            <person name="Fluegel L."/>
            <person name="Davis C.M."/>
            <person name="Simpson J.R."/>
            <person name="Lauterbach L."/>
            <person name="Steele A.D."/>
            <person name="Gui C."/>
            <person name="Meng S."/>
            <person name="Li G."/>
            <person name="Viehrig K."/>
            <person name="Ye F."/>
            <person name="Su P."/>
            <person name="Kiefer A.F."/>
            <person name="Nichols A."/>
            <person name="Cepeda A.J."/>
            <person name="Yan W."/>
            <person name="Fan B."/>
            <person name="Jiang Y."/>
            <person name="Adhikari A."/>
            <person name="Zheng C.-J."/>
            <person name="Schuster L."/>
            <person name="Cowan T.M."/>
            <person name="Smanski M.J."/>
            <person name="Chevrette M.G."/>
            <person name="De Carvalho L.P.S."/>
            <person name="Shen B."/>
        </authorList>
    </citation>
    <scope>NUCLEOTIDE SEQUENCE [LARGE SCALE GENOMIC DNA]</scope>
    <source>
        <strain evidence="3 4">NPDC019377</strain>
    </source>
</reference>
<comment type="caution">
    <text evidence="3">The sequence shown here is derived from an EMBL/GenBank/DDBJ whole genome shotgun (WGS) entry which is preliminary data.</text>
</comment>
<evidence type="ECO:0000313" key="4">
    <source>
        <dbReference type="Proteomes" id="UP001611494"/>
    </source>
</evidence>
<feature type="transmembrane region" description="Helical" evidence="2">
    <location>
        <begin position="141"/>
        <end position="162"/>
    </location>
</feature>
<protein>
    <submittedName>
        <fullName evidence="3">Uncharacterized protein</fullName>
    </submittedName>
</protein>
<organism evidence="3 4">
    <name type="scientific">Nocardia testacea</name>
    <dbReference type="NCBI Taxonomy" id="248551"/>
    <lineage>
        <taxon>Bacteria</taxon>
        <taxon>Bacillati</taxon>
        <taxon>Actinomycetota</taxon>
        <taxon>Actinomycetes</taxon>
        <taxon>Mycobacteriales</taxon>
        <taxon>Nocardiaceae</taxon>
        <taxon>Nocardia</taxon>
    </lineage>
</organism>
<keyword evidence="2" id="KW-0472">Membrane</keyword>
<keyword evidence="2" id="KW-1133">Transmembrane helix</keyword>
<keyword evidence="2" id="KW-0812">Transmembrane</keyword>
<proteinExistence type="predicted"/>
<name>A0ABW7VWF4_9NOCA</name>
<dbReference type="SUPFAM" id="SSF52540">
    <property type="entry name" value="P-loop containing nucleoside triphosphate hydrolases"/>
    <property type="match status" value="1"/>
</dbReference>
<dbReference type="InterPro" id="IPR027417">
    <property type="entry name" value="P-loop_NTPase"/>
</dbReference>
<feature type="transmembrane region" description="Helical" evidence="2">
    <location>
        <begin position="67"/>
        <end position="90"/>
    </location>
</feature>
<feature type="region of interest" description="Disordered" evidence="1">
    <location>
        <begin position="1"/>
        <end position="46"/>
    </location>
</feature>